<dbReference type="InterPro" id="IPR046342">
    <property type="entry name" value="CBS_dom_sf"/>
</dbReference>
<dbReference type="PROSITE" id="PS51371">
    <property type="entry name" value="CBS"/>
    <property type="match status" value="2"/>
</dbReference>
<dbReference type="EMBL" id="CP000478">
    <property type="protein sequence ID" value="ABK18339.1"/>
    <property type="molecule type" value="Genomic_DNA"/>
</dbReference>
<accession>A0LLN7</accession>
<dbReference type="InParanoid" id="A0LLN7"/>
<keyword evidence="5" id="KW-1185">Reference proteome</keyword>
<dbReference type="AlphaFoldDB" id="A0LLN7"/>
<dbReference type="Pfam" id="PF00571">
    <property type="entry name" value="CBS"/>
    <property type="match status" value="2"/>
</dbReference>
<dbReference type="PANTHER" id="PTHR43080">
    <property type="entry name" value="CBS DOMAIN-CONTAINING PROTEIN CBSX3, MITOCHONDRIAL"/>
    <property type="match status" value="1"/>
</dbReference>
<dbReference type="InterPro" id="IPR000644">
    <property type="entry name" value="CBS_dom"/>
</dbReference>
<feature type="domain" description="CBS" evidence="3">
    <location>
        <begin position="9"/>
        <end position="76"/>
    </location>
</feature>
<evidence type="ECO:0000259" key="3">
    <source>
        <dbReference type="PROSITE" id="PS51371"/>
    </source>
</evidence>
<organism evidence="4 5">
    <name type="scientific">Syntrophobacter fumaroxidans (strain DSM 10017 / MPOB)</name>
    <dbReference type="NCBI Taxonomy" id="335543"/>
    <lineage>
        <taxon>Bacteria</taxon>
        <taxon>Pseudomonadati</taxon>
        <taxon>Thermodesulfobacteriota</taxon>
        <taxon>Syntrophobacteria</taxon>
        <taxon>Syntrophobacterales</taxon>
        <taxon>Syntrophobacteraceae</taxon>
        <taxon>Syntrophobacter</taxon>
    </lineage>
</organism>
<proteinExistence type="predicted"/>
<keyword evidence="1 2" id="KW-0129">CBS domain</keyword>
<feature type="domain" description="CBS" evidence="3">
    <location>
        <begin position="101"/>
        <end position="156"/>
    </location>
</feature>
<evidence type="ECO:0000313" key="4">
    <source>
        <dbReference type="EMBL" id="ABK18339.1"/>
    </source>
</evidence>
<protein>
    <submittedName>
        <fullName evidence="4">CBS domain containing membrane protein</fullName>
    </submittedName>
</protein>
<dbReference type="KEGG" id="sfu:Sfum_2661"/>
<dbReference type="HOGENOM" id="CLU_040681_9_0_7"/>
<dbReference type="PANTHER" id="PTHR43080:SF26">
    <property type="entry name" value="REGULATORY PROTEIN"/>
    <property type="match status" value="1"/>
</dbReference>
<sequence>MGVTARDIMETRFRSLLPTMTVAEAVLAFENASRTLGRRVFGMMVIDEDGELVGMISMYDILVLMRPKHIHIWGEMKDIDVTGFIRQNLQRAKQIQVGDLMSTDIITITPETHLLSIVDIMLRKHVRRLPVLDRGKVVGIVHISNVFFYLMEQLLH</sequence>
<evidence type="ECO:0000256" key="1">
    <source>
        <dbReference type="ARBA" id="ARBA00023122"/>
    </source>
</evidence>
<dbReference type="eggNOG" id="COG0517">
    <property type="taxonomic scope" value="Bacteria"/>
</dbReference>
<reference evidence="4 5" key="1">
    <citation type="submission" date="2006-10" db="EMBL/GenBank/DDBJ databases">
        <title>Complete sequence of Syntrophobacter fumaroxidans MPOB.</title>
        <authorList>
            <consortium name="US DOE Joint Genome Institute"/>
            <person name="Copeland A."/>
            <person name="Lucas S."/>
            <person name="Lapidus A."/>
            <person name="Barry K."/>
            <person name="Detter J.C."/>
            <person name="Glavina del Rio T."/>
            <person name="Hammon N."/>
            <person name="Israni S."/>
            <person name="Pitluck S."/>
            <person name="Goltsman E.G."/>
            <person name="Martinez M."/>
            <person name="Schmutz J."/>
            <person name="Larimer F."/>
            <person name="Land M."/>
            <person name="Hauser L."/>
            <person name="Kyrpides N."/>
            <person name="Kim E."/>
            <person name="Boone D.R."/>
            <person name="Brockman F."/>
            <person name="Culley D."/>
            <person name="Ferry J."/>
            <person name="Gunsalus R."/>
            <person name="McInerney M.J."/>
            <person name="Morrison M."/>
            <person name="Plugge C."/>
            <person name="Rohlin L."/>
            <person name="Scholten J."/>
            <person name="Sieber J."/>
            <person name="Stams A.J.M."/>
            <person name="Worm P."/>
            <person name="Henstra A.M."/>
            <person name="Richardson P."/>
        </authorList>
    </citation>
    <scope>NUCLEOTIDE SEQUENCE [LARGE SCALE GENOMIC DNA]</scope>
    <source>
        <strain evidence="5">DSM 10017 / MPOB</strain>
    </source>
</reference>
<evidence type="ECO:0000256" key="2">
    <source>
        <dbReference type="PROSITE-ProRule" id="PRU00703"/>
    </source>
</evidence>
<dbReference type="Proteomes" id="UP000001784">
    <property type="component" value="Chromosome"/>
</dbReference>
<dbReference type="SUPFAM" id="SSF54631">
    <property type="entry name" value="CBS-domain pair"/>
    <property type="match status" value="1"/>
</dbReference>
<gene>
    <name evidence="4" type="ordered locus">Sfum_2661</name>
</gene>
<dbReference type="InterPro" id="IPR051257">
    <property type="entry name" value="Diverse_CBS-Domain"/>
</dbReference>
<evidence type="ECO:0000313" key="5">
    <source>
        <dbReference type="Proteomes" id="UP000001784"/>
    </source>
</evidence>
<dbReference type="OrthoDB" id="5419202at2"/>
<name>A0LLN7_SYNFM</name>
<dbReference type="SMART" id="SM00116">
    <property type="entry name" value="CBS"/>
    <property type="match status" value="2"/>
</dbReference>
<dbReference type="Gene3D" id="3.10.580.10">
    <property type="entry name" value="CBS-domain"/>
    <property type="match status" value="1"/>
</dbReference>
<dbReference type="STRING" id="335543.Sfum_2661"/>